<evidence type="ECO:0000259" key="1">
    <source>
        <dbReference type="Pfam" id="PF13843"/>
    </source>
</evidence>
<gene>
    <name evidence="2" type="ORF">AAG570_006583</name>
</gene>
<dbReference type="EMBL" id="JBFDAA010000002">
    <property type="protein sequence ID" value="KAL1139601.1"/>
    <property type="molecule type" value="Genomic_DNA"/>
</dbReference>
<dbReference type="PANTHER" id="PTHR46599">
    <property type="entry name" value="PIGGYBAC TRANSPOSABLE ELEMENT-DERIVED PROTEIN 4"/>
    <property type="match status" value="1"/>
</dbReference>
<evidence type="ECO:0000313" key="3">
    <source>
        <dbReference type="Proteomes" id="UP001558652"/>
    </source>
</evidence>
<proteinExistence type="predicted"/>
<dbReference type="Pfam" id="PF13843">
    <property type="entry name" value="DDE_Tnp_1_7"/>
    <property type="match status" value="1"/>
</dbReference>
<sequence length="166" mass="19510">PKYTLAVTKYILQKINLKLWSKNYQSQFYPKDTLCLNNWYSSPNLLVSLPNSKTNATGTVRANRKSMPKDFLKTKFKKRQYEMRNYNGVLAIKWKDKQEIFILSTEHTRIAMTEQIKNQCNPTWKPKCAIKYNKGMIGVNRKDQMLACFPLMRVYEGVSQNFLLPV</sequence>
<accession>A0ABD0YUI2</accession>
<comment type="caution">
    <text evidence="2">The sequence shown here is derived from an EMBL/GenBank/DDBJ whole genome shotgun (WGS) entry which is preliminary data.</text>
</comment>
<keyword evidence="3" id="KW-1185">Reference proteome</keyword>
<protein>
    <recommendedName>
        <fullName evidence="1">PiggyBac transposable element-derived protein domain-containing protein</fullName>
    </recommendedName>
</protein>
<name>A0ABD0YUI2_9HEMI</name>
<reference evidence="2 3" key="1">
    <citation type="submission" date="2024-07" db="EMBL/GenBank/DDBJ databases">
        <title>Chromosome-level genome assembly of the water stick insect Ranatra chinensis (Heteroptera: Nepidae).</title>
        <authorList>
            <person name="Liu X."/>
        </authorList>
    </citation>
    <scope>NUCLEOTIDE SEQUENCE [LARGE SCALE GENOMIC DNA]</scope>
    <source>
        <strain evidence="2">Cailab_2021Rc</strain>
        <tissue evidence="2">Muscle</tissue>
    </source>
</reference>
<feature type="domain" description="PiggyBac transposable element-derived protein" evidence="1">
    <location>
        <begin position="24"/>
        <end position="147"/>
    </location>
</feature>
<organism evidence="2 3">
    <name type="scientific">Ranatra chinensis</name>
    <dbReference type="NCBI Taxonomy" id="642074"/>
    <lineage>
        <taxon>Eukaryota</taxon>
        <taxon>Metazoa</taxon>
        <taxon>Ecdysozoa</taxon>
        <taxon>Arthropoda</taxon>
        <taxon>Hexapoda</taxon>
        <taxon>Insecta</taxon>
        <taxon>Pterygota</taxon>
        <taxon>Neoptera</taxon>
        <taxon>Paraneoptera</taxon>
        <taxon>Hemiptera</taxon>
        <taxon>Heteroptera</taxon>
        <taxon>Panheteroptera</taxon>
        <taxon>Nepomorpha</taxon>
        <taxon>Nepidae</taxon>
        <taxon>Ranatrinae</taxon>
        <taxon>Ranatra</taxon>
    </lineage>
</organism>
<feature type="non-terminal residue" evidence="2">
    <location>
        <position position="1"/>
    </location>
</feature>
<dbReference type="InterPro" id="IPR029526">
    <property type="entry name" value="PGBD"/>
</dbReference>
<dbReference type="Proteomes" id="UP001558652">
    <property type="component" value="Unassembled WGS sequence"/>
</dbReference>
<dbReference type="AlphaFoldDB" id="A0ABD0YUI2"/>
<dbReference type="PANTHER" id="PTHR46599:SF3">
    <property type="entry name" value="PIGGYBAC TRANSPOSABLE ELEMENT-DERIVED PROTEIN 4"/>
    <property type="match status" value="1"/>
</dbReference>
<evidence type="ECO:0000313" key="2">
    <source>
        <dbReference type="EMBL" id="KAL1139601.1"/>
    </source>
</evidence>